<reference evidence="1" key="1">
    <citation type="journal article" date="2020" name="FEMS Microbiol. Ecol.">
        <title>Temporal dynamics of bacterial communities during seed development and maturation.</title>
        <authorList>
            <person name="Chesneau G."/>
            <person name="Torres-Cortes G."/>
            <person name="Briand M."/>
            <person name="Darrasse A."/>
            <person name="Preveaux A."/>
            <person name="Marais C."/>
            <person name="Jacques M.A."/>
            <person name="Shade A."/>
            <person name="Barret M."/>
        </authorList>
    </citation>
    <scope>NUCLEOTIDE SEQUENCE</scope>
    <source>
        <strain evidence="1">CFBP13533</strain>
    </source>
</reference>
<evidence type="ECO:0000313" key="1">
    <source>
        <dbReference type="EMBL" id="MBD8271894.1"/>
    </source>
</evidence>
<protein>
    <submittedName>
        <fullName evidence="1">Uncharacterized protein</fullName>
    </submittedName>
</protein>
<dbReference type="RefSeq" id="WP_191956397.1">
    <property type="nucleotide sequence ID" value="NZ_JACYNJ010000013.1"/>
</dbReference>
<name>A0AAE2Q1A9_PSEFL</name>
<dbReference type="Proteomes" id="UP000610293">
    <property type="component" value="Unassembled WGS sequence"/>
</dbReference>
<comment type="caution">
    <text evidence="1">The sequence shown here is derived from an EMBL/GenBank/DDBJ whole genome shotgun (WGS) entry which is preliminary data.</text>
</comment>
<evidence type="ECO:0000313" key="2">
    <source>
        <dbReference type="Proteomes" id="UP000610293"/>
    </source>
</evidence>
<organism evidence="1 2">
    <name type="scientific">Pseudomonas fluorescens</name>
    <dbReference type="NCBI Taxonomy" id="294"/>
    <lineage>
        <taxon>Bacteria</taxon>
        <taxon>Pseudomonadati</taxon>
        <taxon>Pseudomonadota</taxon>
        <taxon>Gammaproteobacteria</taxon>
        <taxon>Pseudomonadales</taxon>
        <taxon>Pseudomonadaceae</taxon>
        <taxon>Pseudomonas</taxon>
    </lineage>
</organism>
<sequence>MAEPINLAPVRVHAVSVPVRRPADSIAGPDEMMLQLGENGGVQVDLFGRDAQGNELHESREMQEDEYEEMRKRYLRAELATMPPFSSFKSSNTIGRVVGETVPAAVSASQANPTIETQTEAEKGWWTSASPWVHGGLDVLGFVPGLGAIPDLINAGIYAAEGDAVNASLSAVAAIPFAGDALKGGVLIGKGINKAGVQGGREVSERAARAVETKAVDPALPKGKNGGKFLGNEKCLLRPYKPDTCKAQGLTGHHVVPDRAFRQGPRQGPNRKQIPGGLSESEGLVICVRGKGLTDQHGKIHKFYDPLETALGLSETPPGTTTLLKLEIMGALATARVTGCNSGVLAAQLRTYHETKGLPSQFRVRADKSGKLIRSTPPGSLGTFGAGDF</sequence>
<dbReference type="EMBL" id="JACYNJ010000013">
    <property type="protein sequence ID" value="MBD8271894.1"/>
    <property type="molecule type" value="Genomic_DNA"/>
</dbReference>
<gene>
    <name evidence="1" type="ORF">IFU03_19265</name>
</gene>
<accession>A0AAE2Q1A9</accession>
<proteinExistence type="predicted"/>
<dbReference type="CDD" id="cd20745">
    <property type="entry name" value="FIX_RhsA_AHH_HNH-like"/>
    <property type="match status" value="1"/>
</dbReference>
<dbReference type="AlphaFoldDB" id="A0AAE2Q1A9"/>